<dbReference type="EMBL" id="CAJHIT010000007">
    <property type="protein sequence ID" value="CAD6503665.1"/>
    <property type="molecule type" value="Genomic_DNA"/>
</dbReference>
<feature type="region of interest" description="Disordered" evidence="1">
    <location>
        <begin position="339"/>
        <end position="435"/>
    </location>
</feature>
<evidence type="ECO:0000313" key="3">
    <source>
        <dbReference type="Proteomes" id="UP000683417"/>
    </source>
</evidence>
<reference evidence="2" key="1">
    <citation type="submission" date="2020-10" db="EMBL/GenBank/DDBJ databases">
        <authorList>
            <person name="Muller C M."/>
        </authorList>
    </citation>
    <scope>NUCLEOTIDE SEQUENCE</scope>
    <source>
        <strain evidence="2">THUN-12</strain>
    </source>
</reference>
<feature type="region of interest" description="Disordered" evidence="1">
    <location>
        <begin position="249"/>
        <end position="305"/>
    </location>
</feature>
<organism evidence="2 3">
    <name type="scientific">Blumeria graminis f. sp. triticale</name>
    <dbReference type="NCBI Taxonomy" id="1689686"/>
    <lineage>
        <taxon>Eukaryota</taxon>
        <taxon>Fungi</taxon>
        <taxon>Dikarya</taxon>
        <taxon>Ascomycota</taxon>
        <taxon>Pezizomycotina</taxon>
        <taxon>Leotiomycetes</taxon>
        <taxon>Erysiphales</taxon>
        <taxon>Erysiphaceae</taxon>
        <taxon>Blumeria</taxon>
    </lineage>
</organism>
<feature type="compositionally biased region" description="Acidic residues" evidence="1">
    <location>
        <begin position="340"/>
        <end position="351"/>
    </location>
</feature>
<comment type="caution">
    <text evidence="2">The sequence shown here is derived from an EMBL/GenBank/DDBJ whole genome shotgun (WGS) entry which is preliminary data.</text>
</comment>
<name>A0A9W4D2T7_BLUGR</name>
<sequence>MASNELADAFEPTGLLIPEPEGPEDVLDELSFAITNDVIYGILHDLLLETHREAKTERAASAAVIVKQKALKDNPHLADDTSPDILPVKMETKAAGALYKDGNVYLVENPLKATSEIVCPKCGLPRLLHPTTGKGAKAPKPGVEYCKKKPFIDKDYYDIHGQTFVPKGPGRGRKKEDMFDPVMQQLKAGILGGSQDPDGSSPPPTQLKEPHAKCINCGGFQAASRMNKHMSKCIGGLSRESARNAKSKMFNGNEMGSQSGHTPPGSRNSTPVLRASSMKSSPGKRSVDNDDDDSDEAPKKKRNKLLKKTQLAKLKGLNIKKMGGQMLTSNLSLESKITDNEYDDGDADDTGDNSYVSKTSKNRTLKSMTKMGVEKPKSKPVKKLMRPKKTSTTGNPASFTKRAITESKSVSSRQVNGTTPPSEESSQTMSSPNAE</sequence>
<dbReference type="AlphaFoldDB" id="A0A9W4D2T7"/>
<feature type="compositionally biased region" description="Basic residues" evidence="1">
    <location>
        <begin position="378"/>
        <end position="389"/>
    </location>
</feature>
<gene>
    <name evidence="2" type="ORF">BGTH12_LOCUS5023</name>
</gene>
<feature type="compositionally biased region" description="Polar residues" evidence="1">
    <location>
        <begin position="254"/>
        <end position="271"/>
    </location>
</feature>
<feature type="region of interest" description="Disordered" evidence="1">
    <location>
        <begin position="190"/>
        <end position="210"/>
    </location>
</feature>
<proteinExistence type="predicted"/>
<dbReference type="Proteomes" id="UP000683417">
    <property type="component" value="Unassembled WGS sequence"/>
</dbReference>
<protein>
    <submittedName>
        <fullName evidence="2">BgTH12-03324</fullName>
    </submittedName>
</protein>
<evidence type="ECO:0000256" key="1">
    <source>
        <dbReference type="SAM" id="MobiDB-lite"/>
    </source>
</evidence>
<evidence type="ECO:0000313" key="2">
    <source>
        <dbReference type="EMBL" id="CAD6503665.1"/>
    </source>
</evidence>
<accession>A0A9W4D2T7</accession>
<feature type="compositionally biased region" description="Polar residues" evidence="1">
    <location>
        <begin position="406"/>
        <end position="435"/>
    </location>
</feature>